<feature type="transmembrane region" description="Helical" evidence="7">
    <location>
        <begin position="463"/>
        <end position="490"/>
    </location>
</feature>
<dbReference type="GO" id="GO:0005886">
    <property type="term" value="C:plasma membrane"/>
    <property type="evidence" value="ECO:0007669"/>
    <property type="project" value="TreeGrafter"/>
</dbReference>
<reference evidence="8 9" key="1">
    <citation type="submission" date="2018-09" db="EMBL/GenBank/DDBJ databases">
        <title>The complete genome sequence of Neokomagataea tanensis NBRC 106556(T).</title>
        <authorList>
            <person name="Chua K.-O."/>
            <person name="See-Too W.-S."/>
            <person name="Hong K.-W."/>
            <person name="Yin W.-F."/>
            <person name="Chan K.-G."/>
        </authorList>
    </citation>
    <scope>NUCLEOTIDE SEQUENCE [LARGE SCALE GENOMIC DNA]</scope>
    <source>
        <strain evidence="9">AH13 \ NBRC 106556</strain>
    </source>
</reference>
<dbReference type="RefSeq" id="WP_141492018.1">
    <property type="nucleotide sequence ID" value="NZ_CP032485.1"/>
</dbReference>
<dbReference type="PANTHER" id="PTHR32063">
    <property type="match status" value="1"/>
</dbReference>
<dbReference type="InterPro" id="IPR001036">
    <property type="entry name" value="Acrflvin-R"/>
</dbReference>
<dbReference type="InterPro" id="IPR027463">
    <property type="entry name" value="AcrB_DN_DC_subdom"/>
</dbReference>
<keyword evidence="5 7" id="KW-1133">Transmembrane helix</keyword>
<proteinExistence type="predicted"/>
<evidence type="ECO:0000256" key="2">
    <source>
        <dbReference type="ARBA" id="ARBA00022475"/>
    </source>
</evidence>
<evidence type="ECO:0000256" key="4">
    <source>
        <dbReference type="ARBA" id="ARBA00022692"/>
    </source>
</evidence>
<gene>
    <name evidence="8" type="ORF">D5366_01665</name>
</gene>
<feature type="transmembrane region" description="Helical" evidence="7">
    <location>
        <begin position="962"/>
        <end position="987"/>
    </location>
</feature>
<dbReference type="OrthoDB" id="9806532at2"/>
<dbReference type="Proteomes" id="UP000317214">
    <property type="component" value="Chromosome"/>
</dbReference>
<feature type="transmembrane region" description="Helical" evidence="7">
    <location>
        <begin position="912"/>
        <end position="929"/>
    </location>
</feature>
<feature type="transmembrane region" description="Helical" evidence="7">
    <location>
        <begin position="431"/>
        <end position="451"/>
    </location>
</feature>
<feature type="transmembrane region" description="Helical" evidence="7">
    <location>
        <begin position="1008"/>
        <end position="1027"/>
    </location>
</feature>
<dbReference type="Gene3D" id="3.30.70.1320">
    <property type="entry name" value="Multidrug efflux transporter AcrB pore domain like"/>
    <property type="match status" value="1"/>
</dbReference>
<feature type="transmembrane region" description="Helical" evidence="7">
    <location>
        <begin position="533"/>
        <end position="552"/>
    </location>
</feature>
<dbReference type="PANTHER" id="PTHR32063:SF34">
    <property type="entry name" value="MULTIDRUG RESISTANCE PROTEIN MDTC"/>
    <property type="match status" value="1"/>
</dbReference>
<feature type="transmembrane region" description="Helical" evidence="7">
    <location>
        <begin position="936"/>
        <end position="956"/>
    </location>
</feature>
<feature type="transmembrane region" description="Helical" evidence="7">
    <location>
        <begin position="360"/>
        <end position="382"/>
    </location>
</feature>
<evidence type="ECO:0000313" key="8">
    <source>
        <dbReference type="EMBL" id="QDH24178.1"/>
    </source>
</evidence>
<keyword evidence="1" id="KW-0813">Transport</keyword>
<dbReference type="GO" id="GO:0042910">
    <property type="term" value="F:xenobiotic transmembrane transporter activity"/>
    <property type="evidence" value="ECO:0007669"/>
    <property type="project" value="TreeGrafter"/>
</dbReference>
<keyword evidence="2" id="KW-1003">Cell membrane</keyword>
<organism evidence="8 9">
    <name type="scientific">Neokomagataea tanensis</name>
    <dbReference type="NCBI Taxonomy" id="661191"/>
    <lineage>
        <taxon>Bacteria</taxon>
        <taxon>Pseudomonadati</taxon>
        <taxon>Pseudomonadota</taxon>
        <taxon>Alphaproteobacteria</taxon>
        <taxon>Acetobacterales</taxon>
        <taxon>Acetobacteraceae</taxon>
        <taxon>Neokomagataea</taxon>
    </lineage>
</organism>
<evidence type="ECO:0000256" key="1">
    <source>
        <dbReference type="ARBA" id="ARBA00022448"/>
    </source>
</evidence>
<dbReference type="Pfam" id="PF00873">
    <property type="entry name" value="ACR_tran"/>
    <property type="match status" value="1"/>
</dbReference>
<keyword evidence="6 7" id="KW-0472">Membrane</keyword>
<dbReference type="PRINTS" id="PR00702">
    <property type="entry name" value="ACRIFLAVINRP"/>
</dbReference>
<feature type="transmembrane region" description="Helical" evidence="7">
    <location>
        <begin position="336"/>
        <end position="353"/>
    </location>
</feature>
<dbReference type="Gene3D" id="1.20.1640.10">
    <property type="entry name" value="Multidrug efflux transporter AcrB transmembrane domain"/>
    <property type="match status" value="3"/>
</dbReference>
<dbReference type="SUPFAM" id="SSF82693">
    <property type="entry name" value="Multidrug efflux transporter AcrB pore domain, PN1, PN2, PC1 and PC2 subdomains"/>
    <property type="match status" value="3"/>
</dbReference>
<accession>A0A4Y6V5M9</accession>
<dbReference type="AlphaFoldDB" id="A0A4Y6V5M9"/>
<dbReference type="SUPFAM" id="SSF82714">
    <property type="entry name" value="Multidrug efflux transporter AcrB TolC docking domain, DN and DC subdomains"/>
    <property type="match status" value="2"/>
</dbReference>
<evidence type="ECO:0000256" key="3">
    <source>
        <dbReference type="ARBA" id="ARBA00022519"/>
    </source>
</evidence>
<evidence type="ECO:0000313" key="9">
    <source>
        <dbReference type="Proteomes" id="UP000317214"/>
    </source>
</evidence>
<dbReference type="Gene3D" id="3.30.2090.10">
    <property type="entry name" value="Multidrug efflux transporter AcrB TolC docking domain, DN and DC subdomains"/>
    <property type="match status" value="3"/>
</dbReference>
<evidence type="ECO:0000256" key="5">
    <source>
        <dbReference type="ARBA" id="ARBA00022989"/>
    </source>
</evidence>
<feature type="transmembrane region" description="Helical" evidence="7">
    <location>
        <begin position="12"/>
        <end position="32"/>
    </location>
</feature>
<feature type="transmembrane region" description="Helical" evidence="7">
    <location>
        <begin position="1039"/>
        <end position="1065"/>
    </location>
</feature>
<sequence length="1094" mass="116175">MNLIHLFVSRPIGTTLLTLAILIGGVLGYLNLPVADLPNVDFPVIVVTANQPGGSPAEIASTVAAPLERHLGAISGVTEMTSQSMVNQTRITLQFDLSRDINGAARDVASALQGARQDLPTTLRSNPSYNKANSNGPPVMAFALTSTTHTPEALYDYASNVLVQQLSQVDGVGEVDIRGSALPAVRVDLSPFQLFHYGIGFEDIRAALASANAHTPKGFIDAQGQRLTLATNDQAIKAAEYQDLIIAYRNALPVRLSDVASITDSVEDIRQAGFFNGQRAIICTVFSQGGANVIHTVDSIHQRLEAIRATLPGDTQLHLLIDRSKTIRSSLNETKQTLIIAVVLVIGVVLLFLRSGSAILVPAIVVPVSIIGTFGAMLLLNYQLDNMSLMALTIATGFVVDDAIVVLENITRYMEMGHTRIKAAILGTSEVAFTVLSITVSLVVVFAPIFLMGGITGRLFHEFAMTMVVTLGISLVLSLTLTPMLSALVLNTHTKTPKTGFLSRISQILENALNGITSGYAASLGWCFRHQRLVALSLPATIILAGILFVRMPKGFFPSEDTGQIMGRVVADQSISFHALQMATARAMRSIAADPDVEGVMGGLGGRSSNSANVFIGLKPKSERQDSLPETIARITRHFGQHPSAQLRLMAPGSVRMGARSGDGAYQYTLKANSAEELFTWVPRITAALSHIPSIMDVSSDAEQGGQAIAISLDRDTEARYGITPQLISNALYDAFGQRAASVMYKTLNQYRVVMGVAPDYMTSPSMLNQMWVSVAGGTAAGGVSSNNIRVRFGTSTTLSQSERSYLNSQANALAGGKSASSGAAVTTSAETMVPLMNVARQRLTNTALTINHDGQSVAVTISFNLAPGAALGPTVTAIDAAMAELHVPPTIQGGFAGNAAAFQKSTSDEPLLILAALAAVYIVLGVLYESLIHPLTILSTLPSAGVGALVALRVAGEEFSLMAMIGVILLIGIVKKNAIMLVDFALDAQRKGATAMEAIHQASLLRFRPILMTSLAAALGALPLILGNGYGSELRHPLGIAILGGLMVSQLLTLYTTPIVFLILERLGGWIKTLPKRLFSLLHLTLHREHHTP</sequence>
<name>A0A4Y6V5M9_9PROT</name>
<feature type="transmembrane region" description="Helical" evidence="7">
    <location>
        <begin position="388"/>
        <end position="410"/>
    </location>
</feature>
<dbReference type="SUPFAM" id="SSF82866">
    <property type="entry name" value="Multidrug efflux transporter AcrB transmembrane domain"/>
    <property type="match status" value="2"/>
</dbReference>
<dbReference type="EMBL" id="CP032485">
    <property type="protein sequence ID" value="QDH24178.1"/>
    <property type="molecule type" value="Genomic_DNA"/>
</dbReference>
<evidence type="ECO:0000256" key="6">
    <source>
        <dbReference type="ARBA" id="ARBA00023136"/>
    </source>
</evidence>
<evidence type="ECO:0000256" key="7">
    <source>
        <dbReference type="SAM" id="Phobius"/>
    </source>
</evidence>
<keyword evidence="4 7" id="KW-0812">Transmembrane</keyword>
<keyword evidence="9" id="KW-1185">Reference proteome</keyword>
<keyword evidence="3" id="KW-0997">Cell inner membrane</keyword>
<dbReference type="KEGG" id="ntn:D5366_01665"/>
<dbReference type="Gene3D" id="3.30.70.1430">
    <property type="entry name" value="Multidrug efflux transporter AcrB pore domain"/>
    <property type="match status" value="2"/>
</dbReference>
<dbReference type="Gene3D" id="3.30.70.1440">
    <property type="entry name" value="Multidrug efflux transporter AcrB pore domain"/>
    <property type="match status" value="2"/>
</dbReference>
<protein>
    <submittedName>
        <fullName evidence="8">Nodulation protein</fullName>
    </submittedName>
</protein>